<dbReference type="PANTHER" id="PTHR40267">
    <property type="entry name" value="BLR3294 PROTEIN"/>
    <property type="match status" value="1"/>
</dbReference>
<dbReference type="Pfam" id="PF17645">
    <property type="entry name" value="Amdase"/>
    <property type="match status" value="1"/>
</dbReference>
<evidence type="ECO:0000313" key="2">
    <source>
        <dbReference type="Proteomes" id="UP000468864"/>
    </source>
</evidence>
<evidence type="ECO:0008006" key="3">
    <source>
        <dbReference type="Google" id="ProtNLM"/>
    </source>
</evidence>
<proteinExistence type="predicted"/>
<comment type="caution">
    <text evidence="1">The sequence shown here is derived from an EMBL/GenBank/DDBJ whole genome shotgun (WGS) entry which is preliminary data.</text>
</comment>
<sequence>MALGNDELVHRLSSGRPGLQYTSPGMAAVAMMQEFNIKRIVLLTPYGPALHNAFAPYLARCGIEVVADLSLAHSMNLVTDDDIGRVPVNRIQAELSQLLGNAQPVDAAFVSCAAFTVKPSDLVEMTRALGCPVLASVHSTAWHVLDLVGEHDLRDKFALDLGLQRVSQPMNSIS</sequence>
<gene>
    <name evidence="1" type="ORF">GR206_18010</name>
</gene>
<organism evidence="1 2">
    <name type="scientific">Rhizobium laguerreae</name>
    <dbReference type="NCBI Taxonomy" id="1076926"/>
    <lineage>
        <taxon>Bacteria</taxon>
        <taxon>Pseudomonadati</taxon>
        <taxon>Pseudomonadota</taxon>
        <taxon>Alphaproteobacteria</taxon>
        <taxon>Hyphomicrobiales</taxon>
        <taxon>Rhizobiaceae</taxon>
        <taxon>Rhizobium/Agrobacterium group</taxon>
        <taxon>Rhizobium</taxon>
    </lineage>
</organism>
<accession>A0A6N9ZI28</accession>
<dbReference type="InterPro" id="IPR053714">
    <property type="entry name" value="Iso_Racemase_Enz_sf"/>
</dbReference>
<name>A0A6N9ZI28_9HYPH</name>
<dbReference type="Proteomes" id="UP000468864">
    <property type="component" value="Unassembled WGS sequence"/>
</dbReference>
<evidence type="ECO:0000313" key="1">
    <source>
        <dbReference type="EMBL" id="NEH92911.1"/>
    </source>
</evidence>
<reference evidence="1 2" key="1">
    <citation type="submission" date="2019-12" db="EMBL/GenBank/DDBJ databases">
        <title>Rhizobium genotypes associated with high levels of biological nitrogen fixation by grain legumes in a temperate-maritime cropping system.</title>
        <authorList>
            <person name="Maluk M."/>
            <person name="Francesc Ferrando Molina F."/>
            <person name="Lopez Del Egido L."/>
            <person name="Lafos M."/>
            <person name="Langarica-Fuentes A."/>
            <person name="Gebre Yohannes G."/>
            <person name="Young M.W."/>
            <person name="Martin P."/>
            <person name="Gantlett R."/>
            <person name="Kenicer G."/>
            <person name="Hawes C."/>
            <person name="Begg G.S."/>
            <person name="Quilliam R.S."/>
            <person name="Squire G.R."/>
            <person name="Poole P.S."/>
            <person name="Young P.W."/>
            <person name="Iannetta P.M."/>
            <person name="James E.K."/>
        </authorList>
    </citation>
    <scope>NUCLEOTIDE SEQUENCE [LARGE SCALE GENOMIC DNA]</scope>
    <source>
        <strain evidence="1 2">JHI2449</strain>
    </source>
</reference>
<dbReference type="AlphaFoldDB" id="A0A6N9ZI28"/>
<dbReference type="PANTHER" id="PTHR40267:SF1">
    <property type="entry name" value="BLR3294 PROTEIN"/>
    <property type="match status" value="1"/>
</dbReference>
<protein>
    <recommendedName>
        <fullName evidence="3">Maleate isomerase</fullName>
    </recommendedName>
</protein>
<dbReference type="InterPro" id="IPR026286">
    <property type="entry name" value="MaiA/AMDase"/>
</dbReference>
<dbReference type="EMBL" id="WUEP01000013">
    <property type="protein sequence ID" value="NEH92911.1"/>
    <property type="molecule type" value="Genomic_DNA"/>
</dbReference>
<dbReference type="Gene3D" id="3.40.50.12500">
    <property type="match status" value="1"/>
</dbReference>